<gene>
    <name evidence="1" type="ORF">HZI73_04655</name>
</gene>
<name>A0A8J8SFI6_9FIRM</name>
<dbReference type="EMBL" id="CP058649">
    <property type="protein sequence ID" value="QUI21626.1"/>
    <property type="molecule type" value="Genomic_DNA"/>
</dbReference>
<keyword evidence="2" id="KW-1185">Reference proteome</keyword>
<reference evidence="1" key="1">
    <citation type="submission" date="2020-07" db="EMBL/GenBank/DDBJ databases">
        <title>Vallitalea pronyensis genome.</title>
        <authorList>
            <person name="Postec A."/>
        </authorList>
    </citation>
    <scope>NUCLEOTIDE SEQUENCE</scope>
    <source>
        <strain evidence="1">FatNI3</strain>
    </source>
</reference>
<proteinExistence type="predicted"/>
<dbReference type="AlphaFoldDB" id="A0A8J8SFI6"/>
<evidence type="ECO:0000313" key="2">
    <source>
        <dbReference type="Proteomes" id="UP000683246"/>
    </source>
</evidence>
<dbReference type="Proteomes" id="UP000683246">
    <property type="component" value="Chromosome"/>
</dbReference>
<sequence>MIREKKSLFLIQSDPDISKWKLDHADYQATLENIIISDQWDMAHLSDLEAIADLYHLNLIDLSQQTVD</sequence>
<accession>A0A8J8SFI6</accession>
<evidence type="ECO:0000313" key="1">
    <source>
        <dbReference type="EMBL" id="QUI21626.1"/>
    </source>
</evidence>
<dbReference type="KEGG" id="vpy:HZI73_04655"/>
<protein>
    <submittedName>
        <fullName evidence="1">Uncharacterized protein</fullName>
    </submittedName>
</protein>
<dbReference type="RefSeq" id="WP_212697095.1">
    <property type="nucleotide sequence ID" value="NZ_CP058649.1"/>
</dbReference>
<organism evidence="1 2">
    <name type="scientific">Vallitalea pronyensis</name>
    <dbReference type="NCBI Taxonomy" id="1348613"/>
    <lineage>
        <taxon>Bacteria</taxon>
        <taxon>Bacillati</taxon>
        <taxon>Bacillota</taxon>
        <taxon>Clostridia</taxon>
        <taxon>Lachnospirales</taxon>
        <taxon>Vallitaleaceae</taxon>
        <taxon>Vallitalea</taxon>
    </lineage>
</organism>